<dbReference type="KEGG" id="rix:RO1_11900"/>
<sequence length="37" mass="4337">MKLLLIFVQKCTKETGILKEFCERSFAKTKNINFEGK</sequence>
<dbReference type="HOGENOM" id="CLU_3348194_0_0_9"/>
<name>D4KWU5_9FIRM</name>
<evidence type="ECO:0000313" key="1">
    <source>
        <dbReference type="EMBL" id="CBL11835.1"/>
    </source>
</evidence>
<dbReference type="AlphaFoldDB" id="D4KWU5"/>
<gene>
    <name evidence="1" type="ORF">RO1_11900</name>
</gene>
<reference evidence="1 2" key="2">
    <citation type="submission" date="2010-03" db="EMBL/GenBank/DDBJ databases">
        <authorList>
            <person name="Pajon A."/>
        </authorList>
    </citation>
    <scope>NUCLEOTIDE SEQUENCE [LARGE SCALE GENOMIC DNA]</scope>
    <source>
        <strain evidence="1 2">XB6B4</strain>
    </source>
</reference>
<proteinExistence type="predicted"/>
<organism evidence="1 2">
    <name type="scientific">Roseburia intestinalis XB6B4</name>
    <dbReference type="NCBI Taxonomy" id="718255"/>
    <lineage>
        <taxon>Bacteria</taxon>
        <taxon>Bacillati</taxon>
        <taxon>Bacillota</taxon>
        <taxon>Clostridia</taxon>
        <taxon>Lachnospirales</taxon>
        <taxon>Lachnospiraceae</taxon>
        <taxon>Roseburia</taxon>
    </lineage>
</organism>
<dbReference type="EMBL" id="FP929050">
    <property type="protein sequence ID" value="CBL11835.1"/>
    <property type="molecule type" value="Genomic_DNA"/>
</dbReference>
<dbReference type="PATRIC" id="fig|718255.3.peg.2389"/>
<evidence type="ECO:0000313" key="2">
    <source>
        <dbReference type="Proteomes" id="UP000008953"/>
    </source>
</evidence>
<protein>
    <submittedName>
        <fullName evidence="1">Uncharacterized protein</fullName>
    </submittedName>
</protein>
<dbReference type="Proteomes" id="UP000008953">
    <property type="component" value="Chromosome"/>
</dbReference>
<reference evidence="1 2" key="1">
    <citation type="submission" date="2010-03" db="EMBL/GenBank/DDBJ databases">
        <title>The genome sequence of Roseburia intestinalis XB6B4.</title>
        <authorList>
            <consortium name="metaHIT consortium -- http://www.metahit.eu/"/>
            <person name="Pajon A."/>
            <person name="Turner K."/>
            <person name="Parkhill J."/>
            <person name="Bernalier A."/>
        </authorList>
    </citation>
    <scope>NUCLEOTIDE SEQUENCE [LARGE SCALE GENOMIC DNA]</scope>
    <source>
        <strain evidence="1 2">XB6B4</strain>
    </source>
</reference>
<accession>D4KWU5</accession>